<gene>
    <name evidence="2" type="ORF">BLNAU_1282</name>
</gene>
<protein>
    <submittedName>
        <fullName evidence="2">Uncharacterized protein</fullName>
    </submittedName>
</protein>
<proteinExistence type="predicted"/>
<reference evidence="2 3" key="1">
    <citation type="journal article" date="2022" name="bioRxiv">
        <title>Genomics of Preaxostyla Flagellates Illuminates Evolutionary Transitions and the Path Towards Mitochondrial Loss.</title>
        <authorList>
            <person name="Novak L.V.F."/>
            <person name="Treitli S.C."/>
            <person name="Pyrih J."/>
            <person name="Halakuc P."/>
            <person name="Pipaliya S.V."/>
            <person name="Vacek V."/>
            <person name="Brzon O."/>
            <person name="Soukal P."/>
            <person name="Eme L."/>
            <person name="Dacks J.B."/>
            <person name="Karnkowska A."/>
            <person name="Elias M."/>
            <person name="Hampl V."/>
        </authorList>
    </citation>
    <scope>NUCLEOTIDE SEQUENCE [LARGE SCALE GENOMIC DNA]</scope>
    <source>
        <strain evidence="2">NAU3</strain>
        <tissue evidence="2">Gut</tissue>
    </source>
</reference>
<sequence length="358" mass="41182">MGNSSNSEQHRHPRPFNRDRHQTQIIFQRRNGPIYGGIGSMDHLAQPFISLVDYIREGNNLDDQATEDACSLMNQLIDLCRSSDTNDLILFELVPSPDGPCSGFTDSLLPLLTSSNMRLVETTLILLDFAIHSSSTETRFLIIETGLFQRLPNTFYERDMHLLDPSALHLMDSVVYLLFASDSDTTERICRDRHISMDSVHEIYTTNFFHPIETFLEFAFHNRRRVREDRGQYDVTSLLGTLLQYTPFMGQMTQFMVSSSFALAHTDFLHFWESDMPTRQLLQNVVTAISAWKMENAVVLKRGQQILIRLCEEGFEDEIELPFTFSGLTFRGSRIASVRVWVISEMGGNAPFWTEWND</sequence>
<evidence type="ECO:0000313" key="2">
    <source>
        <dbReference type="EMBL" id="KAK2963716.1"/>
    </source>
</evidence>
<dbReference type="Proteomes" id="UP001281761">
    <property type="component" value="Unassembled WGS sequence"/>
</dbReference>
<evidence type="ECO:0000256" key="1">
    <source>
        <dbReference type="SAM" id="MobiDB-lite"/>
    </source>
</evidence>
<dbReference type="EMBL" id="JARBJD010000005">
    <property type="protein sequence ID" value="KAK2963716.1"/>
    <property type="molecule type" value="Genomic_DNA"/>
</dbReference>
<keyword evidence="3" id="KW-1185">Reference proteome</keyword>
<organism evidence="2 3">
    <name type="scientific">Blattamonas nauphoetae</name>
    <dbReference type="NCBI Taxonomy" id="2049346"/>
    <lineage>
        <taxon>Eukaryota</taxon>
        <taxon>Metamonada</taxon>
        <taxon>Preaxostyla</taxon>
        <taxon>Oxymonadida</taxon>
        <taxon>Blattamonas</taxon>
    </lineage>
</organism>
<comment type="caution">
    <text evidence="2">The sequence shown here is derived from an EMBL/GenBank/DDBJ whole genome shotgun (WGS) entry which is preliminary data.</text>
</comment>
<evidence type="ECO:0000313" key="3">
    <source>
        <dbReference type="Proteomes" id="UP001281761"/>
    </source>
</evidence>
<accession>A0ABQ9YIX4</accession>
<feature type="region of interest" description="Disordered" evidence="1">
    <location>
        <begin position="1"/>
        <end position="22"/>
    </location>
</feature>
<name>A0ABQ9YIX4_9EUKA</name>